<organism evidence="2">
    <name type="scientific">Florenciella parvula</name>
    <dbReference type="NCBI Taxonomy" id="236787"/>
    <lineage>
        <taxon>Eukaryota</taxon>
        <taxon>Sar</taxon>
        <taxon>Stramenopiles</taxon>
        <taxon>Ochrophyta</taxon>
        <taxon>Dictyochophyceae</taxon>
        <taxon>Florenciellales</taxon>
        <taxon>Florenciella</taxon>
    </lineage>
</organism>
<evidence type="ECO:0000313" key="2">
    <source>
        <dbReference type="EMBL" id="CAD9434685.1"/>
    </source>
</evidence>
<feature type="domain" description="AB hydrolase-1" evidence="1">
    <location>
        <begin position="7"/>
        <end position="145"/>
    </location>
</feature>
<dbReference type="InterPro" id="IPR029058">
    <property type="entry name" value="AB_hydrolase_fold"/>
</dbReference>
<protein>
    <recommendedName>
        <fullName evidence="1">AB hydrolase-1 domain-containing protein</fullName>
    </recommendedName>
</protein>
<dbReference type="InterPro" id="IPR000073">
    <property type="entry name" value="AB_hydrolase_1"/>
</dbReference>
<dbReference type="Pfam" id="PF00561">
    <property type="entry name" value="Abhydrolase_1"/>
    <property type="match status" value="1"/>
</dbReference>
<dbReference type="EMBL" id="HBGT01025478">
    <property type="protein sequence ID" value="CAD9434685.1"/>
    <property type="molecule type" value="Transcribed_RNA"/>
</dbReference>
<gene>
    <name evidence="2" type="ORF">FPAR1323_LOCUS13227</name>
</gene>
<evidence type="ECO:0000259" key="1">
    <source>
        <dbReference type="Pfam" id="PF00561"/>
    </source>
</evidence>
<dbReference type="Gene3D" id="3.40.50.1820">
    <property type="entry name" value="alpha/beta hydrolase"/>
    <property type="match status" value="1"/>
</dbReference>
<dbReference type="SUPFAM" id="SSF53474">
    <property type="entry name" value="alpha/beta-Hydrolases"/>
    <property type="match status" value="1"/>
</dbReference>
<accession>A0A7S2CTH3</accession>
<proteinExistence type="predicted"/>
<sequence>MVQSLTLGATTHGGREAVAPPADFFRIFSAYRHDDAQWQDAQAELFLLKMLPDDFESRPGAAKLMAKMVAGFNSVERSQAGIDGQLAALGRFNTTSSLEAGEFAQTPMLVVHGDRDSVMDVENGRSIARRASHSELAVLEGAGHFWWHFDPINTARRVAGFMERHEPHQ</sequence>
<name>A0A7S2CTH3_9STRA</name>
<reference evidence="2" key="1">
    <citation type="submission" date="2021-01" db="EMBL/GenBank/DDBJ databases">
        <authorList>
            <person name="Corre E."/>
            <person name="Pelletier E."/>
            <person name="Niang G."/>
            <person name="Scheremetjew M."/>
            <person name="Finn R."/>
            <person name="Kale V."/>
            <person name="Holt S."/>
            <person name="Cochrane G."/>
            <person name="Meng A."/>
            <person name="Brown T."/>
            <person name="Cohen L."/>
        </authorList>
    </citation>
    <scope>NUCLEOTIDE SEQUENCE</scope>
    <source>
        <strain evidence="2">RCC1693</strain>
    </source>
</reference>
<dbReference type="AlphaFoldDB" id="A0A7S2CTH3"/>